<sequence length="344" mass="38549">MSHSGDRRELEIAEVLQAVSIALARRKGVFEDVLPQDRIAKLQLPLEQAWRLWAVDEERRRTGFAVWVSASRYVLWFRPGRSQALADACLNATWTSVWSETGTLGKQVILSELMEQVRPQHPFRCHKGMTNPDRGPARDALETILHVIDSQQETASLDDMKASLTHKILCLAALMTCHAPATDLTGAALRQIYHRLDDRELAAVAQKWKECSAYGRTTVYYAARLLETIRNNHATHYAMPVYLLRAVLTLWLYARLFDASGLARFDTSLDATSATNPNDVDVGQWILAGHSRIRLPGITDLLSPQGRRKLLAESAAVMNSLKGWGVSRVYLHLLNRLEASEGAT</sequence>
<organism evidence="1 2">
    <name type="scientific">Didymella pomorum</name>
    <dbReference type="NCBI Taxonomy" id="749634"/>
    <lineage>
        <taxon>Eukaryota</taxon>
        <taxon>Fungi</taxon>
        <taxon>Dikarya</taxon>
        <taxon>Ascomycota</taxon>
        <taxon>Pezizomycotina</taxon>
        <taxon>Dothideomycetes</taxon>
        <taxon>Pleosporomycetidae</taxon>
        <taxon>Pleosporales</taxon>
        <taxon>Pleosporineae</taxon>
        <taxon>Didymellaceae</taxon>
        <taxon>Didymella</taxon>
    </lineage>
</organism>
<dbReference type="Proteomes" id="UP001140510">
    <property type="component" value="Unassembled WGS sequence"/>
</dbReference>
<dbReference type="EMBL" id="JAPEVA010000181">
    <property type="protein sequence ID" value="KAJ4395042.1"/>
    <property type="molecule type" value="Genomic_DNA"/>
</dbReference>
<name>A0A9W8YYJ9_9PLEO</name>
<evidence type="ECO:0000313" key="1">
    <source>
        <dbReference type="EMBL" id="KAJ4395042.1"/>
    </source>
</evidence>
<protein>
    <submittedName>
        <fullName evidence="1">Uncharacterized protein</fullName>
    </submittedName>
</protein>
<dbReference type="OrthoDB" id="654211at2759"/>
<accession>A0A9W8YYJ9</accession>
<evidence type="ECO:0000313" key="2">
    <source>
        <dbReference type="Proteomes" id="UP001140510"/>
    </source>
</evidence>
<proteinExistence type="predicted"/>
<gene>
    <name evidence="1" type="ORF">N0V91_011108</name>
</gene>
<comment type="caution">
    <text evidence="1">The sequence shown here is derived from an EMBL/GenBank/DDBJ whole genome shotgun (WGS) entry which is preliminary data.</text>
</comment>
<keyword evidence="2" id="KW-1185">Reference proteome</keyword>
<dbReference type="AlphaFoldDB" id="A0A9W8YYJ9"/>
<reference evidence="1" key="1">
    <citation type="submission" date="2022-10" db="EMBL/GenBank/DDBJ databases">
        <title>Tapping the CABI collections for fungal endophytes: first genome assemblies for Collariella, Neodidymelliopsis, Ascochyta clinopodiicola, Didymella pomorum, Didymosphaeria variabile, Neocosmospora piperis and Neocucurbitaria cava.</title>
        <authorList>
            <person name="Hill R."/>
        </authorList>
    </citation>
    <scope>NUCLEOTIDE SEQUENCE</scope>
    <source>
        <strain evidence="1">IMI 355091</strain>
    </source>
</reference>